<evidence type="ECO:0000256" key="14">
    <source>
        <dbReference type="ARBA" id="ARBA00023172"/>
    </source>
</evidence>
<accession>A0ABQ0LCD2</accession>
<dbReference type="InterPro" id="IPR050951">
    <property type="entry name" value="Retrovirus_Pol_polyprotein"/>
</dbReference>
<keyword evidence="1" id="KW-0645">Protease</keyword>
<evidence type="ECO:0000256" key="11">
    <source>
        <dbReference type="ARBA" id="ARBA00022918"/>
    </source>
</evidence>
<dbReference type="Gene3D" id="3.30.420.10">
    <property type="entry name" value="Ribonuclease H-like superfamily/Ribonuclease H"/>
    <property type="match status" value="1"/>
</dbReference>
<dbReference type="Pfam" id="PF17921">
    <property type="entry name" value="Integrase_H2C2"/>
    <property type="match status" value="1"/>
</dbReference>
<dbReference type="Gene3D" id="3.30.70.270">
    <property type="match status" value="2"/>
</dbReference>
<protein>
    <submittedName>
        <fullName evidence="17">Gag-pol polyprotein</fullName>
    </submittedName>
</protein>
<keyword evidence="4" id="KW-0540">Nuclease</keyword>
<keyword evidence="7" id="KW-0255">Endonuclease</keyword>
<evidence type="ECO:0000256" key="15">
    <source>
        <dbReference type="SAM" id="MobiDB-lite"/>
    </source>
</evidence>
<dbReference type="Proteomes" id="UP000815677">
    <property type="component" value="Unassembled WGS sequence"/>
</dbReference>
<dbReference type="PANTHER" id="PTHR37984">
    <property type="entry name" value="PROTEIN CBG26694"/>
    <property type="match status" value="1"/>
</dbReference>
<feature type="region of interest" description="Disordered" evidence="15">
    <location>
        <begin position="1166"/>
        <end position="1277"/>
    </location>
</feature>
<keyword evidence="2" id="KW-0808">Transferase</keyword>
<dbReference type="InterPro" id="IPR043502">
    <property type="entry name" value="DNA/RNA_pol_sf"/>
</dbReference>
<dbReference type="InterPro" id="IPR036397">
    <property type="entry name" value="RNaseH_sf"/>
</dbReference>
<keyword evidence="12" id="KW-0239">DNA-directed DNA polymerase</keyword>
<keyword evidence="3" id="KW-0548">Nucleotidyltransferase</keyword>
<evidence type="ECO:0000313" key="18">
    <source>
        <dbReference type="Proteomes" id="UP000815677"/>
    </source>
</evidence>
<evidence type="ECO:0000256" key="2">
    <source>
        <dbReference type="ARBA" id="ARBA00022679"/>
    </source>
</evidence>
<feature type="compositionally biased region" description="Gly residues" evidence="15">
    <location>
        <begin position="1166"/>
        <end position="1175"/>
    </location>
</feature>
<keyword evidence="5" id="KW-0479">Metal-binding</keyword>
<evidence type="ECO:0000256" key="1">
    <source>
        <dbReference type="ARBA" id="ARBA00022670"/>
    </source>
</evidence>
<sequence length="1372" mass="152130">MNYLFSDFIGQFMDVYLDDIIIYSNSLDEHIEHVKKVIDVLREQQLYLSEGKLQLLKPELRVLGRIVDDRGIRMDPDKVDSVLNWKTPTNRDLLRGFLGSVGYLADDLAGVRIPMGILHTLTSDSVAFRWEFTHQRAFEDIKRIVGEGREHRRSPLVYGPDAPPVWLVTDGCSSGVAGVVCQGPDWKNAKVAAFFSAKLNPAQQNYPVHEIEMLAGVEAMLRHRDILQGCRFAWITDHKGLIHLVNQKNLSGRQARWIEKISGFDFEVKYVPGTENVLADALSRIYSNEAPGTVRARSEYTYHDVVDNDAMGMELGAISMPVLTGPEAQALTTDRVTRSMTRAARAAAARDSAAAASSSGGFGSSHPPAPKEGGRVPNSSKSSNLAVSEGLTTRARARRAAKAAEMAAEGKAEAQPSVKPTDLSVSQADPSVNPPVIPVGVALELNDDVPDDSSAGPPPAEINSELEKMDDSLLTVVNSGWHGLDLAKFLANKYDQDLFFKHILENPKGFKNFEVQDGLIYLKETDRRVLCVPRLTHHGRNIREIIISEAHSILAHLGTRKTLDYLRDHVWWKEMVDDTQSFCETCATCKRSKSSNQKPYGLLQSLIPPASPWDSIGIDFVGPLPESKNRDGTFNSITVVIDLLTGMVHLVPSRINYTARQLAELMFEEVYKLHGLPKSICISPNQRDWVAKLPAIEFAMNSARSESTGYAPFFLNTGRMPRSLIWNSDRSRQYPGIAHFALQRRLAVMAAHDSMLAARVKQTRFANRKRQPVPFSQDDLVYLSTKNIKFEKGLARKLIPKYIGPYRIVRDFGNSSFQLDLPGNLKQRGVHDVFHASLLRIHIPNDDRRFPGRLESQLGITTENTTNEWAVNKITNHYGRRSEALFEVLWTSGDTTWMPYSQANHLTALNEYFEVLGISDIRDLGYGSGTPPISDAQLFAGAIGLGSPCYTGHIRRDNLRSRKNFLCLRGFPRTEMVKDKTLHDERYAEINALFEGVLERRAPEVAYFLRADGRKEPISPNTMAFFVQFAEMVSQKLEQKNPGLGYLNPTGYVAVTERLNSICGRTGIGFPHLSESQPGMIYPAPDGTRCPTHEDFLVRPEDIEKREFLLEGYVQVPIEDIEYINWAKDIIQDGVKAQLGFHRNGNGTAGGFGRGFGFGFNGRGSGFVPGFGGRGRGGRSDGWDGMNRRDRRREEWKQRQEKEKSRRGSPSSDSVSESDNSPPPSKRPGKKARRQSPSPERRAGPSNNNKKQSTTKASKRAAKEARAPFKYSTVPRSPIPHGFAAMFNSTNGPTPTWTIAAPLPAGPPAAAAVPVPAAIIAAPASTPDVTMTPASPHWTEGVLEPALAKFAQDLEREKDAEGEDDTAFGTPT</sequence>
<evidence type="ECO:0000313" key="17">
    <source>
        <dbReference type="EMBL" id="GAT48782.1"/>
    </source>
</evidence>
<dbReference type="SUPFAM" id="SSF53098">
    <property type="entry name" value="Ribonuclease H-like"/>
    <property type="match status" value="1"/>
</dbReference>
<dbReference type="InterPro" id="IPR041588">
    <property type="entry name" value="Integrase_H2C2"/>
</dbReference>
<evidence type="ECO:0000256" key="8">
    <source>
        <dbReference type="ARBA" id="ARBA00022801"/>
    </source>
</evidence>
<dbReference type="PANTHER" id="PTHR37984:SF5">
    <property type="entry name" value="PROTEIN NYNRIN-LIKE"/>
    <property type="match status" value="1"/>
</dbReference>
<dbReference type="InterPro" id="IPR000477">
    <property type="entry name" value="RT_dom"/>
</dbReference>
<dbReference type="Gene3D" id="1.10.340.70">
    <property type="match status" value="1"/>
</dbReference>
<reference evidence="17" key="1">
    <citation type="submission" date="2014-09" db="EMBL/GenBank/DDBJ databases">
        <title>Genome sequence of the luminous mushroom Mycena chlorophos for searching fungal bioluminescence genes.</title>
        <authorList>
            <person name="Tanaka Y."/>
            <person name="Kasuga D."/>
            <person name="Oba Y."/>
            <person name="Hase S."/>
            <person name="Sato K."/>
            <person name="Oba Y."/>
            <person name="Sakakibara Y."/>
        </authorList>
    </citation>
    <scope>NUCLEOTIDE SEQUENCE</scope>
</reference>
<evidence type="ECO:0000256" key="9">
    <source>
        <dbReference type="ARBA" id="ARBA00022842"/>
    </source>
</evidence>
<dbReference type="Pfam" id="PF17917">
    <property type="entry name" value="RT_RNaseH"/>
    <property type="match status" value="1"/>
</dbReference>
<keyword evidence="6" id="KW-0064">Aspartyl protease</keyword>
<feature type="domain" description="Reverse transcriptase" evidence="16">
    <location>
        <begin position="1"/>
        <end position="67"/>
    </location>
</feature>
<dbReference type="Pfam" id="PF24626">
    <property type="entry name" value="SH3_Tf2-1"/>
    <property type="match status" value="1"/>
</dbReference>
<dbReference type="Pfam" id="PF00078">
    <property type="entry name" value="RVT_1"/>
    <property type="match status" value="1"/>
</dbReference>
<feature type="region of interest" description="Disordered" evidence="15">
    <location>
        <begin position="339"/>
        <end position="431"/>
    </location>
</feature>
<evidence type="ECO:0000256" key="13">
    <source>
        <dbReference type="ARBA" id="ARBA00023125"/>
    </source>
</evidence>
<evidence type="ECO:0000256" key="10">
    <source>
        <dbReference type="ARBA" id="ARBA00022908"/>
    </source>
</evidence>
<feature type="compositionally biased region" description="Polar residues" evidence="15">
    <location>
        <begin position="377"/>
        <end position="386"/>
    </location>
</feature>
<feature type="compositionally biased region" description="Low complexity" evidence="15">
    <location>
        <begin position="342"/>
        <end position="359"/>
    </location>
</feature>
<evidence type="ECO:0000256" key="7">
    <source>
        <dbReference type="ARBA" id="ARBA00022759"/>
    </source>
</evidence>
<gene>
    <name evidence="17" type="ORF">MCHLO_06159</name>
</gene>
<evidence type="ECO:0000259" key="16">
    <source>
        <dbReference type="PROSITE" id="PS50878"/>
    </source>
</evidence>
<organism evidence="17 18">
    <name type="scientific">Mycena chlorophos</name>
    <name type="common">Agaric fungus</name>
    <name type="synonym">Agaricus chlorophos</name>
    <dbReference type="NCBI Taxonomy" id="658473"/>
    <lineage>
        <taxon>Eukaryota</taxon>
        <taxon>Fungi</taxon>
        <taxon>Dikarya</taxon>
        <taxon>Basidiomycota</taxon>
        <taxon>Agaricomycotina</taxon>
        <taxon>Agaricomycetes</taxon>
        <taxon>Agaricomycetidae</taxon>
        <taxon>Agaricales</taxon>
        <taxon>Marasmiineae</taxon>
        <taxon>Mycenaceae</taxon>
        <taxon>Mycena</taxon>
    </lineage>
</organism>
<evidence type="ECO:0000256" key="6">
    <source>
        <dbReference type="ARBA" id="ARBA00022750"/>
    </source>
</evidence>
<dbReference type="InterPro" id="IPR056924">
    <property type="entry name" value="SH3_Tf2-1"/>
</dbReference>
<keyword evidence="10" id="KW-0229">DNA integration</keyword>
<feature type="compositionally biased region" description="Low complexity" evidence="15">
    <location>
        <begin position="1209"/>
        <end position="1220"/>
    </location>
</feature>
<keyword evidence="13" id="KW-0238">DNA-binding</keyword>
<keyword evidence="14" id="KW-0233">DNA recombination</keyword>
<dbReference type="InterPro" id="IPR043128">
    <property type="entry name" value="Rev_trsase/Diguanyl_cyclase"/>
</dbReference>
<keyword evidence="11" id="KW-0695">RNA-directed DNA polymerase</keyword>
<name>A0ABQ0LCD2_MYCCL</name>
<proteinExistence type="predicted"/>
<dbReference type="SUPFAM" id="SSF56672">
    <property type="entry name" value="DNA/RNA polymerases"/>
    <property type="match status" value="1"/>
</dbReference>
<feature type="compositionally biased region" description="Basic and acidic residues" evidence="15">
    <location>
        <begin position="1178"/>
        <end position="1206"/>
    </location>
</feature>
<evidence type="ECO:0000256" key="12">
    <source>
        <dbReference type="ARBA" id="ARBA00022932"/>
    </source>
</evidence>
<evidence type="ECO:0000256" key="3">
    <source>
        <dbReference type="ARBA" id="ARBA00022695"/>
    </source>
</evidence>
<evidence type="ECO:0000256" key="5">
    <source>
        <dbReference type="ARBA" id="ARBA00022723"/>
    </source>
</evidence>
<dbReference type="InterPro" id="IPR012337">
    <property type="entry name" value="RNaseH-like_sf"/>
</dbReference>
<evidence type="ECO:0000256" key="4">
    <source>
        <dbReference type="ARBA" id="ARBA00022722"/>
    </source>
</evidence>
<keyword evidence="9" id="KW-0460">Magnesium</keyword>
<dbReference type="CDD" id="cd09274">
    <property type="entry name" value="RNase_HI_RT_Ty3"/>
    <property type="match status" value="1"/>
</dbReference>
<dbReference type="PROSITE" id="PS50878">
    <property type="entry name" value="RT_POL"/>
    <property type="match status" value="1"/>
</dbReference>
<keyword evidence="8" id="KW-0378">Hydrolase</keyword>
<keyword evidence="18" id="KW-1185">Reference proteome</keyword>
<dbReference type="InterPro" id="IPR041373">
    <property type="entry name" value="RT_RNaseH"/>
</dbReference>
<dbReference type="EMBL" id="DF844939">
    <property type="protein sequence ID" value="GAT48782.1"/>
    <property type="molecule type" value="Genomic_DNA"/>
</dbReference>